<proteinExistence type="predicted"/>
<feature type="region of interest" description="Disordered" evidence="1">
    <location>
        <begin position="453"/>
        <end position="483"/>
    </location>
</feature>
<name>A0ABY8USG5_TETOB</name>
<keyword evidence="3" id="KW-1185">Reference proteome</keyword>
<sequence length="483" mass="50775">MQLAHLRVEGHTALGLALQQLPATGSLTSLFCRADFAGAEQQLPAVLRHTALRSLTLWGTVYTEHDRGSGEVHSQDDDDVLAPLTGLAQLTRLRLGSVRPAQLRCLPVQLRQLEVNLTDGELEEEEGLGPQQAVLQLGHLTALTSFVNRIADQEDNSYDDDQLLVHPIGVHDVLPPNLRHLEFQADCFSVAPFLALQQLPQLELCFDAQPPAAQQLRKLSSMKGLTELQLQYSNAGGYDAAAATAWAQLPLRNLRLLNYPALDADPSSSKRMVTPRAVVGRLSALTQLTCLVLGDVMLGGTASVHLLATVGQLAAALAPLTGLQELGIKGFVSVAADAGAAAGKPKSRSKAGKATGSAGGGVVAQHGADGVLALLQALAGLSRLHAVHVELPLAMTQQDAARAAAAAQGMGGWLAEARVWEGGLQTAIDSAAYAVGAKNELKGAGVWGFIKASRKPPEAAPAPAKPQKPVPRKPDVTKPPSQR</sequence>
<evidence type="ECO:0000313" key="2">
    <source>
        <dbReference type="EMBL" id="WIA22503.1"/>
    </source>
</evidence>
<feature type="compositionally biased region" description="Pro residues" evidence="1">
    <location>
        <begin position="458"/>
        <end position="469"/>
    </location>
</feature>
<evidence type="ECO:0000256" key="1">
    <source>
        <dbReference type="SAM" id="MobiDB-lite"/>
    </source>
</evidence>
<organism evidence="2 3">
    <name type="scientific">Tetradesmus obliquus</name>
    <name type="common">Green alga</name>
    <name type="synonym">Acutodesmus obliquus</name>
    <dbReference type="NCBI Taxonomy" id="3088"/>
    <lineage>
        <taxon>Eukaryota</taxon>
        <taxon>Viridiplantae</taxon>
        <taxon>Chlorophyta</taxon>
        <taxon>core chlorophytes</taxon>
        <taxon>Chlorophyceae</taxon>
        <taxon>CS clade</taxon>
        <taxon>Sphaeropleales</taxon>
        <taxon>Scenedesmaceae</taxon>
        <taxon>Tetradesmus</taxon>
    </lineage>
</organism>
<dbReference type="SUPFAM" id="SSF52047">
    <property type="entry name" value="RNI-like"/>
    <property type="match status" value="1"/>
</dbReference>
<evidence type="ECO:0008006" key="4">
    <source>
        <dbReference type="Google" id="ProtNLM"/>
    </source>
</evidence>
<reference evidence="2 3" key="1">
    <citation type="submission" date="2023-05" db="EMBL/GenBank/DDBJ databases">
        <title>A 100% complete, gapless, phased diploid assembly of the Scenedesmus obliquus UTEX 3031 genome.</title>
        <authorList>
            <person name="Biondi T.C."/>
            <person name="Hanschen E.R."/>
            <person name="Kwon T."/>
            <person name="Eng W."/>
            <person name="Kruse C.P.S."/>
            <person name="Koehler S.I."/>
            <person name="Kunde Y."/>
            <person name="Gleasner C.D."/>
            <person name="You Mak K.T."/>
            <person name="Polle J."/>
            <person name="Hovde B.T."/>
            <person name="Starkenburg S.R."/>
        </authorList>
    </citation>
    <scope>NUCLEOTIDE SEQUENCE [LARGE SCALE GENOMIC DNA]</scope>
    <source>
        <strain evidence="2 3">DOE0152z</strain>
    </source>
</reference>
<accession>A0ABY8USG5</accession>
<dbReference type="Proteomes" id="UP001244341">
    <property type="component" value="Chromosome 15b"/>
</dbReference>
<dbReference type="EMBL" id="CP126222">
    <property type="protein sequence ID" value="WIA22503.1"/>
    <property type="molecule type" value="Genomic_DNA"/>
</dbReference>
<protein>
    <recommendedName>
        <fullName evidence="4">FBD domain-containing protein</fullName>
    </recommendedName>
</protein>
<gene>
    <name evidence="2" type="ORF">OEZ85_000947</name>
</gene>
<evidence type="ECO:0000313" key="3">
    <source>
        <dbReference type="Proteomes" id="UP001244341"/>
    </source>
</evidence>